<dbReference type="Proteomes" id="UP000431264">
    <property type="component" value="Unassembled WGS sequence"/>
</dbReference>
<evidence type="ECO:0000256" key="4">
    <source>
        <dbReference type="ARBA" id="ARBA00022842"/>
    </source>
</evidence>
<keyword evidence="2" id="KW-0479">Metal-binding</keyword>
<accession>A0A6I4IDK4</accession>
<dbReference type="PANTHER" id="PTHR31212:SF4">
    <property type="entry name" value="ALPHA-KETOGLUTARATE-DEPENDENT DIOXYGENASE ALKB HOMOLOG 3"/>
    <property type="match status" value="1"/>
</dbReference>
<dbReference type="InterPro" id="IPR032854">
    <property type="entry name" value="ALKBH3"/>
</dbReference>
<dbReference type="GO" id="GO:0140097">
    <property type="term" value="F:catalytic activity, acting on DNA"/>
    <property type="evidence" value="ECO:0007669"/>
    <property type="project" value="UniProtKB-ARBA"/>
</dbReference>
<comment type="caution">
    <text evidence="10">The sequence shown here is derived from an EMBL/GenBank/DDBJ whole genome shotgun (WGS) entry which is preliminary data.</text>
</comment>
<feature type="domain" description="Fe2OG dioxygenase" evidence="9">
    <location>
        <begin position="102"/>
        <end position="200"/>
    </location>
</feature>
<dbReference type="FunFam" id="2.60.120.590:FF:000004">
    <property type="entry name" value="DNA oxidative demethylase ALKBH2"/>
    <property type="match status" value="1"/>
</dbReference>
<dbReference type="SUPFAM" id="SSF51197">
    <property type="entry name" value="Clavaminate synthase-like"/>
    <property type="match status" value="1"/>
</dbReference>
<name>A0A6I4IDK4_9FLAO</name>
<dbReference type="InterPro" id="IPR005123">
    <property type="entry name" value="Oxoglu/Fe-dep_dioxygenase_dom"/>
</dbReference>
<evidence type="ECO:0000256" key="5">
    <source>
        <dbReference type="ARBA" id="ARBA00022964"/>
    </source>
</evidence>
<evidence type="ECO:0000256" key="2">
    <source>
        <dbReference type="ARBA" id="ARBA00022723"/>
    </source>
</evidence>
<reference evidence="11" key="1">
    <citation type="submission" date="2019-05" db="EMBL/GenBank/DDBJ databases">
        <title>Flavobacterium profundi sp. nov., isolated from a deep-sea seamount.</title>
        <authorList>
            <person name="Zhang D.-C."/>
        </authorList>
    </citation>
    <scope>NUCLEOTIDE SEQUENCE [LARGE SCALE GENOMIC DNA]</scope>
    <source>
        <strain evidence="11">TP390</strain>
    </source>
</reference>
<evidence type="ECO:0000256" key="3">
    <source>
        <dbReference type="ARBA" id="ARBA00022763"/>
    </source>
</evidence>
<evidence type="ECO:0000313" key="11">
    <source>
        <dbReference type="Proteomes" id="UP000431264"/>
    </source>
</evidence>
<dbReference type="RefSeq" id="WP_140996069.1">
    <property type="nucleotide sequence ID" value="NZ_VDCZ01000001.1"/>
</dbReference>
<keyword evidence="11" id="KW-1185">Reference proteome</keyword>
<dbReference type="GO" id="GO:0006307">
    <property type="term" value="P:DNA alkylation repair"/>
    <property type="evidence" value="ECO:0007669"/>
    <property type="project" value="InterPro"/>
</dbReference>
<keyword evidence="3" id="KW-0227">DNA damage</keyword>
<proteinExistence type="predicted"/>
<evidence type="ECO:0000313" key="10">
    <source>
        <dbReference type="EMBL" id="MVO07645.1"/>
    </source>
</evidence>
<organism evidence="10 11">
    <name type="scientific">Flavobacterium profundi</name>
    <dbReference type="NCBI Taxonomy" id="1774945"/>
    <lineage>
        <taxon>Bacteria</taxon>
        <taxon>Pseudomonadati</taxon>
        <taxon>Bacteroidota</taxon>
        <taxon>Flavobacteriia</taxon>
        <taxon>Flavobacteriales</taxon>
        <taxon>Flavobacteriaceae</taxon>
        <taxon>Flavobacterium</taxon>
    </lineage>
</organism>
<dbReference type="Gene3D" id="2.60.120.590">
    <property type="entry name" value="Alpha-ketoglutarate-dependent dioxygenase AlkB-like"/>
    <property type="match status" value="1"/>
</dbReference>
<comment type="cofactor">
    <cofactor evidence="1">
        <name>Fe(2+)</name>
        <dbReference type="ChEBI" id="CHEBI:29033"/>
    </cofactor>
</comment>
<dbReference type="GO" id="GO:0016787">
    <property type="term" value="F:hydrolase activity"/>
    <property type="evidence" value="ECO:0007669"/>
    <property type="project" value="UniProtKB-ARBA"/>
</dbReference>
<dbReference type="PANTHER" id="PTHR31212">
    <property type="entry name" value="ALPHA-KETOGLUTARATE-DEPENDENT DIOXYGENASE ALKB HOMOLOG 3"/>
    <property type="match status" value="1"/>
</dbReference>
<dbReference type="OrthoDB" id="190276at2"/>
<dbReference type="GO" id="GO:0016705">
    <property type="term" value="F:oxidoreductase activity, acting on paired donors, with incorporation or reduction of molecular oxygen"/>
    <property type="evidence" value="ECO:0007669"/>
    <property type="project" value="UniProtKB-ARBA"/>
</dbReference>
<keyword evidence="8" id="KW-0234">DNA repair</keyword>
<protein>
    <submittedName>
        <fullName evidence="10">Alpha-ketoglutarate-dependent dioxygenase AlkB</fullName>
    </submittedName>
</protein>
<dbReference type="InterPro" id="IPR037151">
    <property type="entry name" value="AlkB-like_sf"/>
</dbReference>
<dbReference type="InterPro" id="IPR027450">
    <property type="entry name" value="AlkB-like"/>
</dbReference>
<dbReference type="GO" id="GO:0051213">
    <property type="term" value="F:dioxygenase activity"/>
    <property type="evidence" value="ECO:0007669"/>
    <property type="project" value="UniProtKB-KW"/>
</dbReference>
<keyword evidence="7" id="KW-0408">Iron</keyword>
<evidence type="ECO:0000256" key="1">
    <source>
        <dbReference type="ARBA" id="ARBA00001954"/>
    </source>
</evidence>
<dbReference type="PROSITE" id="PS51471">
    <property type="entry name" value="FE2OG_OXY"/>
    <property type="match status" value="1"/>
</dbReference>
<sequence length="200" mass="23372">MLDLFPNEKIVLDLPDAIFEYYPNFLTQEKANMIYQKLLDETPWKQDSITIYGKNHLQPRLTALYGNEGKPYSYSNIVMQPHAWNPTLMFLKNEIEEHTQLSFTTVLLNLYRDENDSNGWHSDNEKELGRNPTIASLSLGQDRVFQIKHIEKKEIKQNIILTNGSLLVMKEGSQIYYKHQLPKASSPKRSRINLTFRTII</sequence>
<keyword evidence="6" id="KW-0560">Oxidoreductase</keyword>
<keyword evidence="4" id="KW-0460">Magnesium</keyword>
<keyword evidence="5 10" id="KW-0223">Dioxygenase</keyword>
<evidence type="ECO:0000256" key="6">
    <source>
        <dbReference type="ARBA" id="ARBA00023002"/>
    </source>
</evidence>
<evidence type="ECO:0000259" key="9">
    <source>
        <dbReference type="PROSITE" id="PS51471"/>
    </source>
</evidence>
<dbReference type="EMBL" id="WQLW01000001">
    <property type="protein sequence ID" value="MVO07645.1"/>
    <property type="molecule type" value="Genomic_DNA"/>
</dbReference>
<dbReference type="GO" id="GO:0046872">
    <property type="term" value="F:metal ion binding"/>
    <property type="evidence" value="ECO:0007669"/>
    <property type="project" value="UniProtKB-KW"/>
</dbReference>
<dbReference type="AlphaFoldDB" id="A0A6I4IDK4"/>
<evidence type="ECO:0000256" key="8">
    <source>
        <dbReference type="ARBA" id="ARBA00023204"/>
    </source>
</evidence>
<dbReference type="Pfam" id="PF13532">
    <property type="entry name" value="2OG-FeII_Oxy_2"/>
    <property type="match status" value="1"/>
</dbReference>
<evidence type="ECO:0000256" key="7">
    <source>
        <dbReference type="ARBA" id="ARBA00023004"/>
    </source>
</evidence>
<gene>
    <name evidence="10" type="ORF">GOQ30_00535</name>
</gene>
<dbReference type="GO" id="GO:0032451">
    <property type="term" value="F:demethylase activity"/>
    <property type="evidence" value="ECO:0007669"/>
    <property type="project" value="UniProtKB-ARBA"/>
</dbReference>